<dbReference type="SUPFAM" id="SSF53300">
    <property type="entry name" value="vWA-like"/>
    <property type="match status" value="1"/>
</dbReference>
<feature type="domain" description="VWFA" evidence="1">
    <location>
        <begin position="39"/>
        <end position="253"/>
    </location>
</feature>
<dbReference type="PROSITE" id="PS50234">
    <property type="entry name" value="VWFA"/>
    <property type="match status" value="1"/>
</dbReference>
<dbReference type="InterPro" id="IPR036465">
    <property type="entry name" value="vWFA_dom_sf"/>
</dbReference>
<evidence type="ECO:0000259" key="1">
    <source>
        <dbReference type="PROSITE" id="PS50234"/>
    </source>
</evidence>
<dbReference type="Proteomes" id="UP001203687">
    <property type="component" value="Unassembled WGS sequence"/>
</dbReference>
<keyword evidence="3" id="KW-1185">Reference proteome</keyword>
<sequence length="696" mass="73694">MTSAQTFCEDIPGRSCDDCPSYSVTANPDLTVSCDQPIDVILIIDESNSIGNANAEDDVELGVNTFLQELECTPVRVAIIEFGSRANFVVNSYTPVANVTAGMSNYFNGTAYNGQTYNPDQGNLGGTNWQAALVRANSLPTADLVLMFTDGVPTAYSPDATGTLPANNYSFCGDGSDTEEAEIYNAVQMANILKANGSHMFILGVGGVDASLMNDISDTDEYGPTETIATADYYIDPNFSTLADCFASLANSICPIPAEVEGSTICESDTNGTISVTITAGAVGPFDISGAGFPDFTTPNLSFTISNLPPGSYGVTILDTGNPSCFNTGTFPAEVIGTAEVTPTFDVVEICVGDVVDILTLPTTSNNGIQGTWSENNDIFTFTPDVNECAEETILVISEYPVTPDDTASGEVCEGNTYNYEGTEYAVGSHDIPRIDANGCPYKTVLTVTAYPVTLDDTASGEVCEGNTYNYEGTEYAVGSHDIPRIDANGCPYKTVLIVTAYPVTPDDTASGEVCEGDTYNYEGTEYAVGSHDIPRIDGNGCPYKTVLTVTAYPVTPDDAALGEVCEGDKFTYEGTEYEVGSYDIPRIDGNGCPYKTVLTVTAYPVTPDDADSGEVCEGDTYNYEGTEYAVGSHDIPRIDANGCPYKTVLTVTAYPVTPDDTASGEVCEGNTYNYEGIEYAVGSHDIPRIDANGCP</sequence>
<gene>
    <name evidence="2" type="ORF">MUY34_11380</name>
</gene>
<accession>A0ABT0HA25</accession>
<name>A0ABT0HA25_9FLAO</name>
<protein>
    <submittedName>
        <fullName evidence="2">VWA domain-containing protein</fullName>
    </submittedName>
</protein>
<dbReference type="Gene3D" id="3.40.50.410">
    <property type="entry name" value="von Willebrand factor, type A domain"/>
    <property type="match status" value="1"/>
</dbReference>
<proteinExistence type="predicted"/>
<reference evidence="2" key="1">
    <citation type="submission" date="2022-04" db="EMBL/GenBank/DDBJ databases">
        <authorList>
            <person name="Ren T."/>
        </authorList>
    </citation>
    <scope>NUCLEOTIDE SEQUENCE</scope>
    <source>
        <strain evidence="2">F63249</strain>
    </source>
</reference>
<feature type="non-terminal residue" evidence="2">
    <location>
        <position position="696"/>
    </location>
</feature>
<evidence type="ECO:0000313" key="2">
    <source>
        <dbReference type="EMBL" id="MCK8481229.1"/>
    </source>
</evidence>
<evidence type="ECO:0000313" key="3">
    <source>
        <dbReference type="Proteomes" id="UP001203687"/>
    </source>
</evidence>
<dbReference type="RefSeq" id="WP_248413207.1">
    <property type="nucleotide sequence ID" value="NZ_JALPQF010000010.1"/>
</dbReference>
<dbReference type="InterPro" id="IPR002035">
    <property type="entry name" value="VWF_A"/>
</dbReference>
<dbReference type="EMBL" id="JALPQF010000010">
    <property type="protein sequence ID" value="MCK8481229.1"/>
    <property type="molecule type" value="Genomic_DNA"/>
</dbReference>
<dbReference type="CDD" id="cd00198">
    <property type="entry name" value="vWFA"/>
    <property type="match status" value="1"/>
</dbReference>
<organism evidence="2 3">
    <name type="scientific">Psychroserpens algicola</name>
    <dbReference type="NCBI Taxonomy" id="1719034"/>
    <lineage>
        <taxon>Bacteria</taxon>
        <taxon>Pseudomonadati</taxon>
        <taxon>Bacteroidota</taxon>
        <taxon>Flavobacteriia</taxon>
        <taxon>Flavobacteriales</taxon>
        <taxon>Flavobacteriaceae</taxon>
        <taxon>Psychroserpens</taxon>
    </lineage>
</organism>
<comment type="caution">
    <text evidence="2">The sequence shown here is derived from an EMBL/GenBank/DDBJ whole genome shotgun (WGS) entry which is preliminary data.</text>
</comment>